<proteinExistence type="inferred from homology"/>
<feature type="compositionally biased region" description="Basic and acidic residues" evidence="13">
    <location>
        <begin position="1325"/>
        <end position="1334"/>
    </location>
</feature>
<dbReference type="Gene3D" id="3.40.50.300">
    <property type="entry name" value="P-loop containing nucleotide triphosphate hydrolases"/>
    <property type="match status" value="2"/>
</dbReference>
<evidence type="ECO:0000313" key="16">
    <source>
        <dbReference type="Proteomes" id="UP001054837"/>
    </source>
</evidence>
<dbReference type="SUPFAM" id="SSF57997">
    <property type="entry name" value="Tropomyosin"/>
    <property type="match status" value="1"/>
</dbReference>
<evidence type="ECO:0000256" key="6">
    <source>
        <dbReference type="ARBA" id="ARBA00022776"/>
    </source>
</evidence>
<feature type="domain" description="SMC hinge" evidence="14">
    <location>
        <begin position="553"/>
        <end position="669"/>
    </location>
</feature>
<keyword evidence="6" id="KW-0498">Mitosis</keyword>
<dbReference type="GO" id="GO:0016887">
    <property type="term" value="F:ATP hydrolysis activity"/>
    <property type="evidence" value="ECO:0007669"/>
    <property type="project" value="InterPro"/>
</dbReference>
<comment type="similarity">
    <text evidence="2">Belongs to the SMC family. SMC4 subfamily.</text>
</comment>
<evidence type="ECO:0000256" key="5">
    <source>
        <dbReference type="ARBA" id="ARBA00022741"/>
    </source>
</evidence>
<keyword evidence="8 12" id="KW-0175">Coiled coil</keyword>
<dbReference type="SMART" id="SM00968">
    <property type="entry name" value="SMC_hinge"/>
    <property type="match status" value="1"/>
</dbReference>
<evidence type="ECO:0000256" key="7">
    <source>
        <dbReference type="ARBA" id="ARBA00022840"/>
    </source>
</evidence>
<evidence type="ECO:0000259" key="14">
    <source>
        <dbReference type="SMART" id="SM00968"/>
    </source>
</evidence>
<evidence type="ECO:0000256" key="2">
    <source>
        <dbReference type="ARBA" id="ARBA00006005"/>
    </source>
</evidence>
<feature type="coiled-coil region" evidence="12">
    <location>
        <begin position="288"/>
        <end position="315"/>
    </location>
</feature>
<dbReference type="GO" id="GO:0007076">
    <property type="term" value="P:mitotic chromosome condensation"/>
    <property type="evidence" value="ECO:0007669"/>
    <property type="project" value="TreeGrafter"/>
</dbReference>
<evidence type="ECO:0000256" key="10">
    <source>
        <dbReference type="ARBA" id="ARBA00023242"/>
    </source>
</evidence>
<feature type="coiled-coil region" evidence="12">
    <location>
        <begin position="869"/>
        <end position="959"/>
    </location>
</feature>
<evidence type="ECO:0000256" key="9">
    <source>
        <dbReference type="ARBA" id="ARBA00023067"/>
    </source>
</evidence>
<name>A0AAV4T1N1_9ARAC</name>
<evidence type="ECO:0000256" key="12">
    <source>
        <dbReference type="SAM" id="Coils"/>
    </source>
</evidence>
<dbReference type="PIRSF" id="PIRSF005719">
    <property type="entry name" value="SMC"/>
    <property type="match status" value="1"/>
</dbReference>
<comment type="subcellular location">
    <subcellularLocation>
        <location evidence="1">Nucleus</location>
    </subcellularLocation>
</comment>
<dbReference type="PANTHER" id="PTHR18937">
    <property type="entry name" value="STRUCTURAL MAINTENANCE OF CHROMOSOMES SMC FAMILY MEMBER"/>
    <property type="match status" value="1"/>
</dbReference>
<evidence type="ECO:0000313" key="15">
    <source>
        <dbReference type="EMBL" id="GIY40000.1"/>
    </source>
</evidence>
<dbReference type="Pfam" id="PF06470">
    <property type="entry name" value="SMC_hinge"/>
    <property type="match status" value="1"/>
</dbReference>
<keyword evidence="7" id="KW-0067">ATP-binding</keyword>
<dbReference type="GO" id="GO:0005524">
    <property type="term" value="F:ATP binding"/>
    <property type="evidence" value="ECO:0007669"/>
    <property type="project" value="UniProtKB-KW"/>
</dbReference>
<evidence type="ECO:0000256" key="1">
    <source>
        <dbReference type="ARBA" id="ARBA00004123"/>
    </source>
</evidence>
<evidence type="ECO:0000256" key="8">
    <source>
        <dbReference type="ARBA" id="ARBA00023054"/>
    </source>
</evidence>
<evidence type="ECO:0000256" key="13">
    <source>
        <dbReference type="SAM" id="MobiDB-lite"/>
    </source>
</evidence>
<protein>
    <recommendedName>
        <fullName evidence="3">Structural maintenance of chromosomes protein 4</fullName>
    </recommendedName>
</protein>
<dbReference type="PANTHER" id="PTHR18937:SF172">
    <property type="entry name" value="STRUCTURAL MAINTENANCE OF CHROMOSOMES PROTEIN"/>
    <property type="match status" value="1"/>
</dbReference>
<dbReference type="InterPro" id="IPR010935">
    <property type="entry name" value="SMC_hinge"/>
</dbReference>
<dbReference type="FunFam" id="3.40.50.300:FF:000585">
    <property type="entry name" value="Structural maintenance of chromosomes 4"/>
    <property type="match status" value="1"/>
</dbReference>
<dbReference type="InterPro" id="IPR003395">
    <property type="entry name" value="RecF/RecN/SMC_N"/>
</dbReference>
<dbReference type="SUPFAM" id="SSF75553">
    <property type="entry name" value="Smc hinge domain"/>
    <property type="match status" value="1"/>
</dbReference>
<evidence type="ECO:0000256" key="11">
    <source>
        <dbReference type="ARBA" id="ARBA00023306"/>
    </source>
</evidence>
<dbReference type="FunFam" id="3.40.50.300:FF:000481">
    <property type="entry name" value="Structural maintenance of chromosomes 4"/>
    <property type="match status" value="1"/>
</dbReference>
<feature type="coiled-coil region" evidence="12">
    <location>
        <begin position="474"/>
        <end position="536"/>
    </location>
</feature>
<sequence>ADDIIVPPPPAPALTIEATKERLIVTELNVRDFKSYAGSRTIGPFNKNFSCIVGPNGSGKSNVIDALLFVFGYRAQKIRSKKVSVLIHKSDQYPDLESCSVTVRFATIKDEGEHFTILPGSQFSVTRTGYKDNSSTYEINGRRSQYKEVANLLKKYGIDLDFNRFMILQGEIELISMMKPKALNDQETGMLEYIEDIIGSNRFMKPIQHFHAKTEEANEKRIEKLNQLKIVEKERADAEKPRAKAMEYIQLANKMTLLENCALQSEIKVAAREGEQMNEDKIVLSDKIDALSASLNELQSNKQIKEDDLKVISSDWENCAKVVEEFKQQFTTLEKEDAACRENIKSNKEKCKKLSKTLQAEELKMTNIQKQPEVLKGELQELEAKKIKLESIKASEEQKLTELMGSVKDEIQEFQETKDKYEEELIILKSVVNDKKSELDLAQSELDLLLSSEKKEQDNLSAFEAEYEKTTSLIKEEEILLKKVHERIPELKSQISSSEKQLIEKEKRECSLIEELKNKRIKLDEAKSSLNATQDRNTLVKVFMEQKKKGKLKGVYGRLGDLGAIDLKYDVAISTACGPLDNIVTDSIATAQECVELLKRDKLGYATFIALDQMKKWEPYTKEKISTPEDVHRLFDLISVKDKTVLPAFYFALGNTLVANDLDQATRVGLKGVVRHRVVTLKGELIDMSGTMSGGGGKAFKGRMGQSVMENSFSQKEIDKLTEEVEIVSNELTEIKKSKLELKENIEAGNKELSTLQHSVKKSKLNCEGLREKEKMLFKQIEEQKEKVLAVAPDKMQLLEIQKKIKLHDKSCSVAMNEASVVENKVKELQEHIMSITKGKYGTAQKKIDKMSKDLAQICQNITKNTALLKNTDKNLKKAEAKIESLKTELKVCEESIETFKEQFKALESKGIEVTEKKKESEEVLMLCQVKKAAATGEIKELSSKMHAIKSEVIEYRNKIKLLDVDIRSNQSQIRSLSSKLSKLELHETEEEPTALPILTDEEINAVSLTSVHIEIGEIKNQIKDMNPDLGAIAEFKRKEEMYKQKLKNFEETVMERDHYRSHYDNFRKHRLEEFMKGFNIITLKVKELYQMLTLGGDAELELVDSIDPFSEGIEFSVRPLRKSWKSIRNLSGGEKTLSSLSLVFALHYYRTTPFFVMDEIDAALDFRNVSIIGSYIKDCTKNAQFIVISLRENMFMLADHLVGIYKTKNCTKNVHFSPPQEETNANRETVEAFDKIKNIIPIPYNDKDSVKEELEEKAPLVSSPKDSFVHQENATPKEASISYSDKESIEVNKTAPVSAENENKIGKENISRSNQSRLKTPKRKIVEVGNDREWSEDDDFVHQENVTPKEASISNSNKESIEGNKIAPVSAENENKIGKENISRSNQSRLKTPKRKIVEVENDREWSEDDDFVISTPRTQKSFVLK</sequence>
<dbReference type="Gene3D" id="3.30.70.1620">
    <property type="match status" value="1"/>
</dbReference>
<reference evidence="15 16" key="1">
    <citation type="submission" date="2021-06" db="EMBL/GenBank/DDBJ databases">
        <title>Caerostris darwini draft genome.</title>
        <authorList>
            <person name="Kono N."/>
            <person name="Arakawa K."/>
        </authorList>
    </citation>
    <scope>NUCLEOTIDE SEQUENCE [LARGE SCALE GENOMIC DNA]</scope>
</reference>
<dbReference type="SUPFAM" id="SSF52540">
    <property type="entry name" value="P-loop containing nucleoside triphosphate hydrolases"/>
    <property type="match status" value="1"/>
</dbReference>
<dbReference type="EMBL" id="BPLQ01008865">
    <property type="protein sequence ID" value="GIY40000.1"/>
    <property type="molecule type" value="Genomic_DNA"/>
</dbReference>
<evidence type="ECO:0000256" key="4">
    <source>
        <dbReference type="ARBA" id="ARBA00022618"/>
    </source>
</evidence>
<keyword evidence="4" id="KW-0132">Cell division</keyword>
<dbReference type="InterPro" id="IPR024704">
    <property type="entry name" value="SMC"/>
</dbReference>
<dbReference type="InterPro" id="IPR036277">
    <property type="entry name" value="SMC_hinge_sf"/>
</dbReference>
<dbReference type="InterPro" id="IPR027417">
    <property type="entry name" value="P-loop_NTPase"/>
</dbReference>
<feature type="compositionally biased region" description="Basic and acidic residues" evidence="13">
    <location>
        <begin position="1374"/>
        <end position="1383"/>
    </location>
</feature>
<accession>A0AAV4T1N1</accession>
<feature type="coiled-coil region" evidence="12">
    <location>
        <begin position="341"/>
        <end position="438"/>
    </location>
</feature>
<dbReference type="Proteomes" id="UP001054837">
    <property type="component" value="Unassembled WGS sequence"/>
</dbReference>
<dbReference type="Pfam" id="PF02463">
    <property type="entry name" value="SMC_N"/>
    <property type="match status" value="1"/>
</dbReference>
<dbReference type="Gene3D" id="1.20.1060.20">
    <property type="match status" value="1"/>
</dbReference>
<comment type="caution">
    <text evidence="15">The sequence shown here is derived from an EMBL/GenBank/DDBJ whole genome shotgun (WGS) entry which is preliminary data.</text>
</comment>
<evidence type="ECO:0000256" key="3">
    <source>
        <dbReference type="ARBA" id="ARBA00018693"/>
    </source>
</evidence>
<feature type="coiled-coil region" evidence="12">
    <location>
        <begin position="711"/>
        <end position="787"/>
    </location>
</feature>
<feature type="compositionally biased region" description="Basic and acidic residues" evidence="13">
    <location>
        <begin position="1302"/>
        <end position="1311"/>
    </location>
</feature>
<dbReference type="GO" id="GO:0051301">
    <property type="term" value="P:cell division"/>
    <property type="evidence" value="ECO:0007669"/>
    <property type="project" value="UniProtKB-KW"/>
</dbReference>
<keyword evidence="11" id="KW-0131">Cell cycle</keyword>
<dbReference type="GO" id="GO:0005634">
    <property type="term" value="C:nucleus"/>
    <property type="evidence" value="ECO:0007669"/>
    <property type="project" value="UniProtKB-SubCell"/>
</dbReference>
<organism evidence="15 16">
    <name type="scientific">Caerostris darwini</name>
    <dbReference type="NCBI Taxonomy" id="1538125"/>
    <lineage>
        <taxon>Eukaryota</taxon>
        <taxon>Metazoa</taxon>
        <taxon>Ecdysozoa</taxon>
        <taxon>Arthropoda</taxon>
        <taxon>Chelicerata</taxon>
        <taxon>Arachnida</taxon>
        <taxon>Araneae</taxon>
        <taxon>Araneomorphae</taxon>
        <taxon>Entelegynae</taxon>
        <taxon>Araneoidea</taxon>
        <taxon>Araneidae</taxon>
        <taxon>Caerostris</taxon>
    </lineage>
</organism>
<feature type="region of interest" description="Disordered" evidence="13">
    <location>
        <begin position="1254"/>
        <end position="1397"/>
    </location>
</feature>
<keyword evidence="9" id="KW-0226">DNA condensation</keyword>
<feature type="non-terminal residue" evidence="15">
    <location>
        <position position="1"/>
    </location>
</feature>
<keyword evidence="16" id="KW-1185">Reference proteome</keyword>
<keyword evidence="5" id="KW-0547">Nucleotide-binding</keyword>
<gene>
    <name evidence="15" type="primary">Smc4</name>
    <name evidence="15" type="ORF">CDAR_52801</name>
</gene>
<keyword evidence="10" id="KW-0539">Nucleus</keyword>
<dbReference type="GO" id="GO:0000796">
    <property type="term" value="C:condensin complex"/>
    <property type="evidence" value="ECO:0007669"/>
    <property type="project" value="TreeGrafter"/>
</dbReference>